<feature type="domain" description="MPN" evidence="6">
    <location>
        <begin position="8"/>
        <end position="144"/>
    </location>
</feature>
<evidence type="ECO:0000313" key="8">
    <source>
        <dbReference type="Proteomes" id="UP000663937"/>
    </source>
</evidence>
<dbReference type="SUPFAM" id="SSF102712">
    <property type="entry name" value="JAB1/MPN domain"/>
    <property type="match status" value="1"/>
</dbReference>
<dbReference type="Gene3D" id="3.40.140.10">
    <property type="entry name" value="Cytidine Deaminase, domain 2"/>
    <property type="match status" value="1"/>
</dbReference>
<dbReference type="GO" id="GO:0046872">
    <property type="term" value="F:metal ion binding"/>
    <property type="evidence" value="ECO:0007669"/>
    <property type="project" value="UniProtKB-KW"/>
</dbReference>
<dbReference type="PROSITE" id="PS50249">
    <property type="entry name" value="MPN"/>
    <property type="match status" value="1"/>
</dbReference>
<dbReference type="EMBL" id="CP071868">
    <property type="protein sequence ID" value="QTE28545.1"/>
    <property type="molecule type" value="Genomic_DNA"/>
</dbReference>
<dbReference type="SUPFAM" id="SSF52200">
    <property type="entry name" value="Toll/Interleukin receptor TIR domain"/>
    <property type="match status" value="1"/>
</dbReference>
<keyword evidence="3" id="KW-0378">Hydrolase</keyword>
<evidence type="ECO:0000256" key="2">
    <source>
        <dbReference type="ARBA" id="ARBA00022723"/>
    </source>
</evidence>
<dbReference type="Pfam" id="PF14464">
    <property type="entry name" value="Prok-JAB"/>
    <property type="match status" value="1"/>
</dbReference>
<dbReference type="NCBIfam" id="NF033611">
    <property type="entry name" value="SAVED"/>
    <property type="match status" value="1"/>
</dbReference>
<evidence type="ECO:0000256" key="1">
    <source>
        <dbReference type="ARBA" id="ARBA00022670"/>
    </source>
</evidence>
<proteinExistence type="predicted"/>
<organism evidence="7 8">
    <name type="scientific">Pengzhenrongella sicca</name>
    <dbReference type="NCBI Taxonomy" id="2819238"/>
    <lineage>
        <taxon>Bacteria</taxon>
        <taxon>Bacillati</taxon>
        <taxon>Actinomycetota</taxon>
        <taxon>Actinomycetes</taxon>
        <taxon>Micrococcales</taxon>
        <taxon>Pengzhenrongella</taxon>
    </lineage>
</organism>
<evidence type="ECO:0000256" key="5">
    <source>
        <dbReference type="ARBA" id="ARBA00023049"/>
    </source>
</evidence>
<evidence type="ECO:0000256" key="3">
    <source>
        <dbReference type="ARBA" id="ARBA00022801"/>
    </source>
</evidence>
<dbReference type="KEGG" id="psic:J4E96_14380"/>
<dbReference type="Gene3D" id="3.40.50.10140">
    <property type="entry name" value="Toll/interleukin-1 receptor homology (TIR) domain"/>
    <property type="match status" value="1"/>
</dbReference>
<dbReference type="AlphaFoldDB" id="A0A8A4ZAU7"/>
<protein>
    <submittedName>
        <fullName evidence="7">SAVED domain-containing protein</fullName>
    </submittedName>
</protein>
<keyword evidence="1" id="KW-0645">Protease</keyword>
<dbReference type="InterPro" id="IPR037518">
    <property type="entry name" value="MPN"/>
</dbReference>
<keyword evidence="4" id="KW-0862">Zinc</keyword>
<keyword evidence="8" id="KW-1185">Reference proteome</keyword>
<dbReference type="GO" id="GO:0008237">
    <property type="term" value="F:metallopeptidase activity"/>
    <property type="evidence" value="ECO:0007669"/>
    <property type="project" value="UniProtKB-KW"/>
</dbReference>
<dbReference type="InterPro" id="IPR035897">
    <property type="entry name" value="Toll_tir_struct_dom_sf"/>
</dbReference>
<accession>A0A8A4ZAU7</accession>
<dbReference type="InterPro" id="IPR040836">
    <property type="entry name" value="SAVED"/>
</dbReference>
<dbReference type="InterPro" id="IPR028090">
    <property type="entry name" value="JAB_dom_prok"/>
</dbReference>
<evidence type="ECO:0000256" key="4">
    <source>
        <dbReference type="ARBA" id="ARBA00022833"/>
    </source>
</evidence>
<gene>
    <name evidence="7" type="ORF">J4E96_14380</name>
</gene>
<keyword evidence="5" id="KW-0482">Metalloprotease</keyword>
<evidence type="ECO:0000313" key="7">
    <source>
        <dbReference type="EMBL" id="QTE28545.1"/>
    </source>
</evidence>
<dbReference type="GO" id="GO:0006508">
    <property type="term" value="P:proteolysis"/>
    <property type="evidence" value="ECO:0007669"/>
    <property type="project" value="UniProtKB-KW"/>
</dbReference>
<dbReference type="Pfam" id="PF18145">
    <property type="entry name" value="SAVED"/>
    <property type="match status" value="1"/>
</dbReference>
<dbReference type="Proteomes" id="UP000663937">
    <property type="component" value="Chromosome"/>
</dbReference>
<name>A0A8A4ZAU7_9MICO</name>
<sequence>MKRDRNTITVHHAARQTIEANSRQHLPTECGGILLGYREDHHVVVTHALNISTATGTATRYTRDDVEANQQLRAFLESRESGDPIGYVGEWHSHPVGSGPSSIDIRAIRATAQNLAAPLALLVCTPGDETHFAGLIATRERLGRIRTSGATVELRPHRVEDIGPLPDGAVRADGPVFISYRQSDGFDRADHLEGLLRAAGLIVWRDQSDLRAGKTKDRLEQALTSGLSGGVLIVTPEIADSVIVQERELPRLLQLDDDPAFSLSIANEIPNPTDPTRLDYSAPDRLLGLAPARTLSEKKQSDGRSLTGQRQIVRDLLMHRIEERKAAIHANDGIVTLAIQTRPAPFASEADHSDLHIRIAPAPEGRTPWRRGLEHLQATLPLTSDAIRASGASTVRVSGGAHISAALALGAALPATKIAHLEVLDIGGHAWTSDITEDTDDPGMHTTSTTSTYTSHAETRSIAVFVTLTAGADWTAFDQLVRASSPLFSSVSRVEAKTSSPLDPRESARLSHEIAREIKRLSAEYGRADVHLAYHGPYTMAVLIGRLLNTVRTIVYEWDNPEGVGPRYAPALVLEPGTTQGPITRVLI</sequence>
<reference evidence="7" key="1">
    <citation type="submission" date="2021-03" db="EMBL/GenBank/DDBJ databases">
        <title>Pengzhenrongella sicca gen. nov., sp. nov., a new member of suborder Micrococcineae isolated from High-Arctic tundra soil.</title>
        <authorList>
            <person name="Peng F."/>
        </authorList>
    </citation>
    <scope>NUCLEOTIDE SEQUENCE</scope>
    <source>
        <strain evidence="7">LRZ-2</strain>
    </source>
</reference>
<dbReference type="RefSeq" id="WP_227422781.1">
    <property type="nucleotide sequence ID" value="NZ_CP071868.1"/>
</dbReference>
<keyword evidence="2" id="KW-0479">Metal-binding</keyword>
<evidence type="ECO:0000259" key="6">
    <source>
        <dbReference type="PROSITE" id="PS50249"/>
    </source>
</evidence>